<dbReference type="Proteomes" id="UP000290759">
    <property type="component" value="Unassembled WGS sequence"/>
</dbReference>
<gene>
    <name evidence="2" type="ORF">D3273_10280</name>
</gene>
<proteinExistence type="predicted"/>
<evidence type="ECO:0000313" key="2">
    <source>
        <dbReference type="EMBL" id="RYC32102.1"/>
    </source>
</evidence>
<organism evidence="2 3">
    <name type="scientific">Lichenibacterium minor</name>
    <dbReference type="NCBI Taxonomy" id="2316528"/>
    <lineage>
        <taxon>Bacteria</taxon>
        <taxon>Pseudomonadati</taxon>
        <taxon>Pseudomonadota</taxon>
        <taxon>Alphaproteobacteria</taxon>
        <taxon>Hyphomicrobiales</taxon>
        <taxon>Lichenihabitantaceae</taxon>
        <taxon>Lichenibacterium</taxon>
    </lineage>
</organism>
<keyword evidence="1" id="KW-0812">Transmembrane</keyword>
<feature type="transmembrane region" description="Helical" evidence="1">
    <location>
        <begin position="23"/>
        <end position="45"/>
    </location>
</feature>
<sequence>MLRRYSTNPLDHEPTERLTFSDVTLLALLAVGFSAVSMVFVLGALCADHRITHALAAIF</sequence>
<accession>A0A4Q2U6X9</accession>
<evidence type="ECO:0000313" key="3">
    <source>
        <dbReference type="Proteomes" id="UP000290759"/>
    </source>
</evidence>
<dbReference type="AlphaFoldDB" id="A0A4Q2U6X9"/>
<keyword evidence="1" id="KW-0472">Membrane</keyword>
<keyword evidence="1" id="KW-1133">Transmembrane helix</keyword>
<dbReference type="EMBL" id="QYBB01000009">
    <property type="protein sequence ID" value="RYC32102.1"/>
    <property type="molecule type" value="Genomic_DNA"/>
</dbReference>
<protein>
    <submittedName>
        <fullName evidence="2">Uncharacterized protein</fullName>
    </submittedName>
</protein>
<reference evidence="2 3" key="2">
    <citation type="submission" date="2019-02" db="EMBL/GenBank/DDBJ databases">
        <title>'Lichenibacterium ramalinii' gen. nov. sp. nov., 'Lichenibacterium minor' gen. nov. sp. nov.</title>
        <authorList>
            <person name="Pankratov T."/>
        </authorList>
    </citation>
    <scope>NUCLEOTIDE SEQUENCE [LARGE SCALE GENOMIC DNA]</scope>
    <source>
        <strain evidence="2 3">RmlP026</strain>
    </source>
</reference>
<dbReference type="RefSeq" id="WP_129226173.1">
    <property type="nucleotide sequence ID" value="NZ_QYBB01000009.1"/>
</dbReference>
<name>A0A4Q2U6X9_9HYPH</name>
<keyword evidence="3" id="KW-1185">Reference proteome</keyword>
<comment type="caution">
    <text evidence="2">The sequence shown here is derived from an EMBL/GenBank/DDBJ whole genome shotgun (WGS) entry which is preliminary data.</text>
</comment>
<reference evidence="2 3" key="1">
    <citation type="submission" date="2018-12" db="EMBL/GenBank/DDBJ databases">
        <authorList>
            <person name="Grouzdev D.S."/>
            <person name="Krutkina M.S."/>
        </authorList>
    </citation>
    <scope>NUCLEOTIDE SEQUENCE [LARGE SCALE GENOMIC DNA]</scope>
    <source>
        <strain evidence="2 3">RmlP026</strain>
    </source>
</reference>
<evidence type="ECO:0000256" key="1">
    <source>
        <dbReference type="SAM" id="Phobius"/>
    </source>
</evidence>